<reference evidence="3" key="3">
    <citation type="submission" date="2016-06" db="UniProtKB">
        <authorList>
            <consortium name="WormBaseParasite"/>
        </authorList>
    </citation>
    <scope>IDENTIFICATION</scope>
</reference>
<evidence type="ECO:0000313" key="3">
    <source>
        <dbReference type="WBParaSite" id="GPLIN_000599600"/>
    </source>
</evidence>
<dbReference type="AlphaFoldDB" id="A0A183BZF5"/>
<evidence type="ECO:0000256" key="1">
    <source>
        <dbReference type="SAM" id="SignalP"/>
    </source>
</evidence>
<keyword evidence="2" id="KW-1185">Reference proteome</keyword>
<dbReference type="WBParaSite" id="GPLIN_000599600">
    <property type="protein sequence ID" value="GPLIN_000599600"/>
    <property type="gene ID" value="GPLIN_000599600"/>
</dbReference>
<accession>A0A183BZF5</accession>
<sequence length="182" mass="20870">MRLFVLLALVGCCVADYLMQVNLVPKLLDEQLAYSIEAICAKNKMVVRAYSNNSQLTYDSAQLNLSNTMCPDGYQITVALRHKNNDKNSQLIYVWPTSYNLKRMLTQNDVDDHLLTPSKLQKLENELAAITQQDEEDIQRIFDDIEKVKIQVNSLVNDVEGLKKFVSNSATEINKYMEQKFN</sequence>
<evidence type="ECO:0000313" key="2">
    <source>
        <dbReference type="Proteomes" id="UP000050741"/>
    </source>
</evidence>
<proteinExistence type="predicted"/>
<feature type="signal peptide" evidence="1">
    <location>
        <begin position="1"/>
        <end position="15"/>
    </location>
</feature>
<name>A0A183BZF5_GLOPA</name>
<reference evidence="2" key="2">
    <citation type="submission" date="2014-05" db="EMBL/GenBank/DDBJ databases">
        <title>The genome and life-stage specific transcriptomes of Globodera pallida elucidate key aspects of plant parasitism by a cyst nematode.</title>
        <authorList>
            <person name="Cotton J.A."/>
            <person name="Lilley C.J."/>
            <person name="Jones L.M."/>
            <person name="Kikuchi T."/>
            <person name="Reid A.J."/>
            <person name="Thorpe P."/>
            <person name="Tsai I.J."/>
            <person name="Beasley H."/>
            <person name="Blok V."/>
            <person name="Cock P.J.A."/>
            <person name="Van den Akker S.E."/>
            <person name="Holroyd N."/>
            <person name="Hunt M."/>
            <person name="Mantelin S."/>
            <person name="Naghra H."/>
            <person name="Pain A."/>
            <person name="Palomares-Rius J.E."/>
            <person name="Zarowiecki M."/>
            <person name="Berriman M."/>
            <person name="Jones J.T."/>
            <person name="Urwin P.E."/>
        </authorList>
    </citation>
    <scope>NUCLEOTIDE SEQUENCE [LARGE SCALE GENOMIC DNA]</scope>
    <source>
        <strain evidence="2">Lindley</strain>
    </source>
</reference>
<keyword evidence="1" id="KW-0732">Signal</keyword>
<organism evidence="2 3">
    <name type="scientific">Globodera pallida</name>
    <name type="common">Potato cyst nematode worm</name>
    <name type="synonym">Heterodera pallida</name>
    <dbReference type="NCBI Taxonomy" id="36090"/>
    <lineage>
        <taxon>Eukaryota</taxon>
        <taxon>Metazoa</taxon>
        <taxon>Ecdysozoa</taxon>
        <taxon>Nematoda</taxon>
        <taxon>Chromadorea</taxon>
        <taxon>Rhabditida</taxon>
        <taxon>Tylenchina</taxon>
        <taxon>Tylenchomorpha</taxon>
        <taxon>Tylenchoidea</taxon>
        <taxon>Heteroderidae</taxon>
        <taxon>Heteroderinae</taxon>
        <taxon>Globodera</taxon>
    </lineage>
</organism>
<reference evidence="2" key="1">
    <citation type="submission" date="2013-12" db="EMBL/GenBank/DDBJ databases">
        <authorList>
            <person name="Aslett M."/>
        </authorList>
    </citation>
    <scope>NUCLEOTIDE SEQUENCE [LARGE SCALE GENOMIC DNA]</scope>
    <source>
        <strain evidence="2">Lindley</strain>
    </source>
</reference>
<protein>
    <submittedName>
        <fullName evidence="3">GOLD domain-containing protein</fullName>
    </submittedName>
</protein>
<feature type="chain" id="PRO_5012091104" evidence="1">
    <location>
        <begin position="16"/>
        <end position="182"/>
    </location>
</feature>
<dbReference type="Proteomes" id="UP000050741">
    <property type="component" value="Unassembled WGS sequence"/>
</dbReference>